<feature type="signal peptide" evidence="6">
    <location>
        <begin position="1"/>
        <end position="17"/>
    </location>
</feature>
<keyword evidence="6" id="KW-0732">Signal</keyword>
<organism evidence="8 9">
    <name type="scientific">Fuscovulum blasticum DSM 2131</name>
    <dbReference type="NCBI Taxonomy" id="1188250"/>
    <lineage>
        <taxon>Bacteria</taxon>
        <taxon>Pseudomonadati</taxon>
        <taxon>Pseudomonadota</taxon>
        <taxon>Alphaproteobacteria</taxon>
        <taxon>Rhodobacterales</taxon>
        <taxon>Paracoccaceae</taxon>
        <taxon>Pseudogemmobacter</taxon>
    </lineage>
</organism>
<dbReference type="SUPFAM" id="SSF103088">
    <property type="entry name" value="OmpA-like"/>
    <property type="match status" value="1"/>
</dbReference>
<dbReference type="PRINTS" id="PR01021">
    <property type="entry name" value="OMPADOMAIN"/>
</dbReference>
<dbReference type="EMBL" id="PZKE01000007">
    <property type="protein sequence ID" value="PTE14595.1"/>
    <property type="molecule type" value="Genomic_DNA"/>
</dbReference>
<feature type="region of interest" description="Disordered" evidence="5">
    <location>
        <begin position="165"/>
        <end position="198"/>
    </location>
</feature>
<comment type="caution">
    <text evidence="8">The sequence shown here is derived from an EMBL/GenBank/DDBJ whole genome shotgun (WGS) entry which is preliminary data.</text>
</comment>
<dbReference type="Proteomes" id="UP000241362">
    <property type="component" value="Unassembled WGS sequence"/>
</dbReference>
<dbReference type="CDD" id="cd07185">
    <property type="entry name" value="OmpA_C-like"/>
    <property type="match status" value="1"/>
</dbReference>
<dbReference type="InterPro" id="IPR006664">
    <property type="entry name" value="OMP_bac"/>
</dbReference>
<feature type="compositionally biased region" description="Pro residues" evidence="5">
    <location>
        <begin position="179"/>
        <end position="193"/>
    </location>
</feature>
<feature type="domain" description="OmpA-like" evidence="7">
    <location>
        <begin position="206"/>
        <end position="323"/>
    </location>
</feature>
<dbReference type="AlphaFoldDB" id="A0A2T4J9K8"/>
<dbReference type="InterPro" id="IPR036737">
    <property type="entry name" value="OmpA-like_sf"/>
</dbReference>
<evidence type="ECO:0000313" key="8">
    <source>
        <dbReference type="EMBL" id="PTE14595.1"/>
    </source>
</evidence>
<accession>A0A2T4J9K8</accession>
<keyword evidence="3" id="KW-0998">Cell outer membrane</keyword>
<dbReference type="InterPro" id="IPR006665">
    <property type="entry name" value="OmpA-like"/>
</dbReference>
<evidence type="ECO:0000256" key="4">
    <source>
        <dbReference type="PROSITE-ProRule" id="PRU00473"/>
    </source>
</evidence>
<keyword evidence="2 4" id="KW-0472">Membrane</keyword>
<sequence length="323" mass="32959">MPLVAALLFPLPAAAEAAFRPVMPAPVTAEASSTNPHGSYNLPVGLFGAEGVPVHRLEGALDRRAYRLDAPGAPLLDVLVPLRDQLVAAGYEVVFQCEDRRCGGFDFRFATDVIPEPAMHVDLGEFRFLAALRGEEGVGVLVSRSTGAVFVQVIQISAQGAAPAAPSDAPSDAAAPAPDAVPLPAAPVSPVTPPSADAAAPDMAPLDAGLPVALDDLVFASGSGGLEPGAYPSLLALAGWLGADPARRVMLVGHTDASGGLAANVALSKKRAEAVRQALIQGYGVDAARVTAEGAGPLSPRATNATEDGRTRNRRVEAVPLVN</sequence>
<dbReference type="GO" id="GO:0009279">
    <property type="term" value="C:cell outer membrane"/>
    <property type="evidence" value="ECO:0007669"/>
    <property type="project" value="UniProtKB-SubCell"/>
</dbReference>
<evidence type="ECO:0000259" key="7">
    <source>
        <dbReference type="PROSITE" id="PS51123"/>
    </source>
</evidence>
<evidence type="ECO:0000256" key="5">
    <source>
        <dbReference type="SAM" id="MobiDB-lite"/>
    </source>
</evidence>
<evidence type="ECO:0000256" key="3">
    <source>
        <dbReference type="ARBA" id="ARBA00023237"/>
    </source>
</evidence>
<name>A0A2T4J9K8_FUSBL</name>
<dbReference type="Pfam" id="PF00691">
    <property type="entry name" value="OmpA"/>
    <property type="match status" value="1"/>
</dbReference>
<gene>
    <name evidence="8" type="ORF">C5F44_09515</name>
</gene>
<evidence type="ECO:0000256" key="1">
    <source>
        <dbReference type="ARBA" id="ARBA00004442"/>
    </source>
</evidence>
<dbReference type="PANTHER" id="PTHR30329">
    <property type="entry name" value="STATOR ELEMENT OF FLAGELLAR MOTOR COMPLEX"/>
    <property type="match status" value="1"/>
</dbReference>
<feature type="chain" id="PRO_5015586898" evidence="6">
    <location>
        <begin position="18"/>
        <end position="323"/>
    </location>
</feature>
<keyword evidence="9" id="KW-1185">Reference proteome</keyword>
<dbReference type="PANTHER" id="PTHR30329:SF21">
    <property type="entry name" value="LIPOPROTEIN YIAD-RELATED"/>
    <property type="match status" value="1"/>
</dbReference>
<evidence type="ECO:0000256" key="2">
    <source>
        <dbReference type="ARBA" id="ARBA00023136"/>
    </source>
</evidence>
<protein>
    <submittedName>
        <fullName evidence="8">OmpA family protein</fullName>
    </submittedName>
</protein>
<feature type="compositionally biased region" description="Low complexity" evidence="5">
    <location>
        <begin position="165"/>
        <end position="178"/>
    </location>
</feature>
<proteinExistence type="predicted"/>
<reference evidence="8 9" key="1">
    <citation type="submission" date="2018-03" db="EMBL/GenBank/DDBJ databases">
        <title>Rhodobacter blasticus.</title>
        <authorList>
            <person name="Meyer T.E."/>
            <person name="Miller S."/>
            <person name="Lodha T."/>
            <person name="Gandham S."/>
            <person name="Chintalapati S."/>
            <person name="Chintalapati V.R."/>
        </authorList>
    </citation>
    <scope>NUCLEOTIDE SEQUENCE [LARGE SCALE GENOMIC DNA]</scope>
    <source>
        <strain evidence="8 9">DSM 2131</strain>
    </source>
</reference>
<evidence type="ECO:0000256" key="6">
    <source>
        <dbReference type="SAM" id="SignalP"/>
    </source>
</evidence>
<dbReference type="InterPro" id="IPR050330">
    <property type="entry name" value="Bact_OuterMem_StrucFunc"/>
</dbReference>
<evidence type="ECO:0000313" key="9">
    <source>
        <dbReference type="Proteomes" id="UP000241362"/>
    </source>
</evidence>
<comment type="subcellular location">
    <subcellularLocation>
        <location evidence="1">Cell outer membrane</location>
    </subcellularLocation>
</comment>
<dbReference type="Gene3D" id="3.30.1330.60">
    <property type="entry name" value="OmpA-like domain"/>
    <property type="match status" value="1"/>
</dbReference>
<dbReference type="PROSITE" id="PS51123">
    <property type="entry name" value="OMPA_2"/>
    <property type="match status" value="1"/>
</dbReference>